<dbReference type="PATRIC" id="fig|1127483.3.peg.6345"/>
<dbReference type="InterPro" id="IPR052399">
    <property type="entry name" value="Phage_Baseplate_Assmbl_Protein"/>
</dbReference>
<evidence type="ECO:0000259" key="1">
    <source>
        <dbReference type="Pfam" id="PF04865"/>
    </source>
</evidence>
<feature type="domain" description="Baseplate protein J-like barrel" evidence="1">
    <location>
        <begin position="89"/>
        <end position="169"/>
    </location>
</feature>
<name>H1SDI1_9BURK</name>
<dbReference type="InterPro" id="IPR006949">
    <property type="entry name" value="Barrel_Baseplate_J-like"/>
</dbReference>
<comment type="caution">
    <text evidence="3">The sequence shown here is derived from an EMBL/GenBank/DDBJ whole genome shotgun (WGS) entry which is preliminary data.</text>
</comment>
<organism evidence="3 4">
    <name type="scientific">Cupriavidus basilensis OR16</name>
    <dbReference type="NCBI Taxonomy" id="1127483"/>
    <lineage>
        <taxon>Bacteria</taxon>
        <taxon>Pseudomonadati</taxon>
        <taxon>Pseudomonadota</taxon>
        <taxon>Betaproteobacteria</taxon>
        <taxon>Burkholderiales</taxon>
        <taxon>Burkholderiaceae</taxon>
        <taxon>Cupriavidus</taxon>
    </lineage>
</organism>
<gene>
    <name evidence="3" type="ORF">OR16_31789</name>
</gene>
<proteinExistence type="predicted"/>
<feature type="domain" description="Baseplate J-like central" evidence="2">
    <location>
        <begin position="190"/>
        <end position="260"/>
    </location>
</feature>
<evidence type="ECO:0000313" key="4">
    <source>
        <dbReference type="Proteomes" id="UP000005808"/>
    </source>
</evidence>
<dbReference type="Proteomes" id="UP000005808">
    <property type="component" value="Unassembled WGS sequence"/>
</dbReference>
<sequence>MSYPLRSMEQIRGDILRDQANLDDSVDITSDSDNFVRATGVAGAVEGLYQFQAWQTRQIFPDTADSENLRRHAALRRIFPKPAAPAGGTVLLTGTVPSTADIGLQIVVGNQRYQTSTPATIGAGGTALVTAVALAAGSAGNLADNTPGQLSAAPSGISSQVTVVSMVGGRDAETDAELLSRLLDRMQHPPAGGNTQDYRSWAMEIPGITDAYVFPHRGGVGRVDVAVISGNAQANDDEIAAAQLNIDTERPAACRGVTVFTPTLKPVDFTYGVKLSGTDGDTLLASLYRDFGAYFDTLVPGAAMVKSKADAIVSNSRGVGDSIAASPAGNVIATVNATVVEWLRLGTISLYTLP</sequence>
<dbReference type="Pfam" id="PF04865">
    <property type="entry name" value="Baseplate_J"/>
    <property type="match status" value="1"/>
</dbReference>
<dbReference type="AlphaFoldDB" id="H1SDI1"/>
<dbReference type="PANTHER" id="PTHR37829">
    <property type="entry name" value="PHAGE-LIKE ELEMENT PBSX PROTEIN XKDT"/>
    <property type="match status" value="1"/>
</dbReference>
<dbReference type="RefSeq" id="WP_006162206.1">
    <property type="nucleotide sequence ID" value="NZ_AHJE01000093.1"/>
</dbReference>
<dbReference type="PANTHER" id="PTHR37829:SF3">
    <property type="entry name" value="PROTEIN JAYE-RELATED"/>
    <property type="match status" value="1"/>
</dbReference>
<accession>H1SDI1</accession>
<reference evidence="3 4" key="1">
    <citation type="journal article" date="2012" name="J. Bacteriol.">
        <title>De Novo Genome Project of Cupriavidus basilensis OR16.</title>
        <authorList>
            <person name="Cserhati M."/>
            <person name="Kriszt B."/>
            <person name="Szoboszlay S."/>
            <person name="Toth A."/>
            <person name="Szabo I."/>
            <person name="Tancsics A."/>
            <person name="Nagy I."/>
            <person name="Horvath B."/>
            <person name="Nagy I."/>
            <person name="Kukolya J."/>
        </authorList>
    </citation>
    <scope>NUCLEOTIDE SEQUENCE [LARGE SCALE GENOMIC DNA]</scope>
    <source>
        <strain evidence="3 4">OR16</strain>
    </source>
</reference>
<dbReference type="Pfam" id="PF26078">
    <property type="entry name" value="Baseplate_J_M"/>
    <property type="match status" value="1"/>
</dbReference>
<dbReference type="EMBL" id="AHJE01000093">
    <property type="protein sequence ID" value="EHP39435.1"/>
    <property type="molecule type" value="Genomic_DNA"/>
</dbReference>
<dbReference type="InterPro" id="IPR058531">
    <property type="entry name" value="Baseplate_J_M"/>
</dbReference>
<protein>
    <submittedName>
        <fullName evidence="3">Phage FluMu protein gp47</fullName>
    </submittedName>
</protein>
<evidence type="ECO:0000313" key="3">
    <source>
        <dbReference type="EMBL" id="EHP39435.1"/>
    </source>
</evidence>
<evidence type="ECO:0000259" key="2">
    <source>
        <dbReference type="Pfam" id="PF26078"/>
    </source>
</evidence>
<dbReference type="OrthoDB" id="7565172at2"/>